<dbReference type="GO" id="GO:0005524">
    <property type="term" value="F:ATP binding"/>
    <property type="evidence" value="ECO:0007669"/>
    <property type="project" value="UniProtKB-KW"/>
</dbReference>
<dbReference type="InterPro" id="IPR027417">
    <property type="entry name" value="P-loop_NTPase"/>
</dbReference>
<dbReference type="PANTHER" id="PTHR43582:SF2">
    <property type="entry name" value="LINEARMYCIN RESISTANCE ATP-BINDING PROTEIN LNRL"/>
    <property type="match status" value="1"/>
</dbReference>
<reference evidence="4 5" key="1">
    <citation type="journal article" date="2019" name="Nat. Microbiol.">
        <title>Mediterranean grassland soil C-N compound turnover is dependent on rainfall and depth, and is mediated by genomically divergent microorganisms.</title>
        <authorList>
            <person name="Diamond S."/>
            <person name="Andeer P.F."/>
            <person name="Li Z."/>
            <person name="Crits-Christoph A."/>
            <person name="Burstein D."/>
            <person name="Anantharaman K."/>
            <person name="Lane K.R."/>
            <person name="Thomas B.C."/>
            <person name="Pan C."/>
            <person name="Northen T.R."/>
            <person name="Banfield J.F."/>
        </authorList>
    </citation>
    <scope>NUCLEOTIDE SEQUENCE [LARGE SCALE GENOMIC DNA]</scope>
    <source>
        <strain evidence="4">WS_11</strain>
    </source>
</reference>
<evidence type="ECO:0000259" key="3">
    <source>
        <dbReference type="PROSITE" id="PS50893"/>
    </source>
</evidence>
<dbReference type="InterPro" id="IPR003593">
    <property type="entry name" value="AAA+_ATPase"/>
</dbReference>
<evidence type="ECO:0000256" key="1">
    <source>
        <dbReference type="ARBA" id="ARBA00022741"/>
    </source>
</evidence>
<comment type="caution">
    <text evidence="4">The sequence shown here is derived from an EMBL/GenBank/DDBJ whole genome shotgun (WGS) entry which is preliminary data.</text>
</comment>
<dbReference type="PROSITE" id="PS00211">
    <property type="entry name" value="ABC_TRANSPORTER_1"/>
    <property type="match status" value="1"/>
</dbReference>
<dbReference type="Pfam" id="PF00005">
    <property type="entry name" value="ABC_tran"/>
    <property type="match status" value="1"/>
</dbReference>
<feature type="domain" description="ABC transporter" evidence="3">
    <location>
        <begin position="11"/>
        <end position="253"/>
    </location>
</feature>
<sequence>MPLQSRPVNVLRVTDARKAFGPTWSRAATSACARGCTKALDGASLELREGEMLGLLGPNGAGKTTLVRAIAGRVRLDGGAIELFGRALQGGEGRTGLGVVPQEIAVYPLLTARENLEVWGRLHGVAAAEIRPRVERALQWTALADRANEPVKRFSGGMKRRLNIACGILHEPRVVLLDEPTVGVDPQSRERIYEMLAELRGRGVSLLLTTHQLEEAEARCQRIVIIDHGRVAAAGTLGELVEATIGARRGVTLTLDRLPATPLVGFDPDGVDRRLTTRVSDVAQELPALLQRVAAAGCKVLDVEVRSPSLHAVFIHLTGRELRE</sequence>
<dbReference type="InterPro" id="IPR003439">
    <property type="entry name" value="ABC_transporter-like_ATP-bd"/>
</dbReference>
<organism evidence="4 5">
    <name type="scientific">Eiseniibacteriota bacterium</name>
    <dbReference type="NCBI Taxonomy" id="2212470"/>
    <lineage>
        <taxon>Bacteria</taxon>
        <taxon>Candidatus Eiseniibacteriota</taxon>
    </lineage>
</organism>
<accession>A0A538U3V4</accession>
<evidence type="ECO:0000313" key="5">
    <source>
        <dbReference type="Proteomes" id="UP000319771"/>
    </source>
</evidence>
<keyword evidence="1" id="KW-0547">Nucleotide-binding</keyword>
<dbReference type="AlphaFoldDB" id="A0A538U3V4"/>
<keyword evidence="2 4" id="KW-0067">ATP-binding</keyword>
<dbReference type="InterPro" id="IPR017871">
    <property type="entry name" value="ABC_transporter-like_CS"/>
</dbReference>
<dbReference type="PROSITE" id="PS50893">
    <property type="entry name" value="ABC_TRANSPORTER_2"/>
    <property type="match status" value="1"/>
</dbReference>
<dbReference type="Proteomes" id="UP000319771">
    <property type="component" value="Unassembled WGS sequence"/>
</dbReference>
<evidence type="ECO:0000256" key="2">
    <source>
        <dbReference type="ARBA" id="ARBA00022840"/>
    </source>
</evidence>
<gene>
    <name evidence="4" type="ORF">E6K81_12670</name>
</gene>
<dbReference type="GO" id="GO:0016887">
    <property type="term" value="F:ATP hydrolysis activity"/>
    <property type="evidence" value="ECO:0007669"/>
    <property type="project" value="InterPro"/>
</dbReference>
<evidence type="ECO:0000313" key="4">
    <source>
        <dbReference type="EMBL" id="TMQ70409.1"/>
    </source>
</evidence>
<protein>
    <submittedName>
        <fullName evidence="4">ABC transporter ATP-binding protein</fullName>
    </submittedName>
</protein>
<dbReference type="SUPFAM" id="SSF52540">
    <property type="entry name" value="P-loop containing nucleoside triphosphate hydrolases"/>
    <property type="match status" value="1"/>
</dbReference>
<name>A0A538U3V4_UNCEI</name>
<dbReference type="Gene3D" id="3.40.50.300">
    <property type="entry name" value="P-loop containing nucleotide triphosphate hydrolases"/>
    <property type="match status" value="1"/>
</dbReference>
<dbReference type="SMART" id="SM00382">
    <property type="entry name" value="AAA"/>
    <property type="match status" value="1"/>
</dbReference>
<dbReference type="EMBL" id="VBPB01000227">
    <property type="protein sequence ID" value="TMQ70409.1"/>
    <property type="molecule type" value="Genomic_DNA"/>
</dbReference>
<dbReference type="PANTHER" id="PTHR43582">
    <property type="entry name" value="LINEARMYCIN RESISTANCE ATP-BINDING PROTEIN LNRL"/>
    <property type="match status" value="1"/>
</dbReference>
<proteinExistence type="predicted"/>